<sequence>MKRDQVIACLLVSIPRAAQSLSAAAVDATKYATEDANSGEQTMALAELNAPYERSDTKDTGREGSNPASDADDQLLTVSSTRKKAPSLRRAKGAKETQSGGREEDYEADDHWFRLLSSVSSVPTTTPSQQPSHQPTKQPASGPDTLCTRTSVASPDVPQNIPPGAPVDTSGTLEVPFSVDCEGVVGDIELVVELSHTWASDIDIFLTGPSGTSIPLMVQECANRDFKNTTLVFGGDRGTTIDCRDLENGVFDYQSSLSDFCGPASELSMQIIDYVEGDFGELTDAILSYTCAESCNTACSGFPEPPSSSLP</sequence>
<evidence type="ECO:0000259" key="5">
    <source>
        <dbReference type="PROSITE" id="PS51829"/>
    </source>
</evidence>
<keyword evidence="4" id="KW-0732">Signal</keyword>
<feature type="compositionally biased region" description="Basic residues" evidence="3">
    <location>
        <begin position="81"/>
        <end position="92"/>
    </location>
</feature>
<dbReference type="Gene3D" id="2.60.120.260">
    <property type="entry name" value="Galactose-binding domain-like"/>
    <property type="match status" value="1"/>
</dbReference>
<feature type="region of interest" description="Disordered" evidence="3">
    <location>
        <begin position="121"/>
        <end position="168"/>
    </location>
</feature>
<evidence type="ECO:0000256" key="4">
    <source>
        <dbReference type="SAM" id="SignalP"/>
    </source>
</evidence>
<feature type="signal peptide" evidence="4">
    <location>
        <begin position="1"/>
        <end position="20"/>
    </location>
</feature>
<evidence type="ECO:0000256" key="3">
    <source>
        <dbReference type="SAM" id="MobiDB-lite"/>
    </source>
</evidence>
<dbReference type="InterPro" id="IPR002884">
    <property type="entry name" value="P_dom"/>
</dbReference>
<organism evidence="6">
    <name type="scientific">Trieres chinensis</name>
    <name type="common">Marine centric diatom</name>
    <name type="synonym">Odontella sinensis</name>
    <dbReference type="NCBI Taxonomy" id="1514140"/>
    <lineage>
        <taxon>Eukaryota</taxon>
        <taxon>Sar</taxon>
        <taxon>Stramenopiles</taxon>
        <taxon>Ochrophyta</taxon>
        <taxon>Bacillariophyta</taxon>
        <taxon>Mediophyceae</taxon>
        <taxon>Biddulphiophycidae</taxon>
        <taxon>Eupodiscales</taxon>
        <taxon>Parodontellaceae</taxon>
        <taxon>Trieres</taxon>
    </lineage>
</organism>
<keyword evidence="1" id="KW-0645">Protease</keyword>
<gene>
    <name evidence="6" type="ORF">OSIN01602_LOCUS10864</name>
</gene>
<dbReference type="PROSITE" id="PS51829">
    <property type="entry name" value="P_HOMO_B"/>
    <property type="match status" value="1"/>
</dbReference>
<feature type="region of interest" description="Disordered" evidence="3">
    <location>
        <begin position="33"/>
        <end position="106"/>
    </location>
</feature>
<dbReference type="AlphaFoldDB" id="A0A7S2EJM8"/>
<evidence type="ECO:0000313" key="6">
    <source>
        <dbReference type="EMBL" id="CAD9340856.1"/>
    </source>
</evidence>
<dbReference type="InterPro" id="IPR008979">
    <property type="entry name" value="Galactose-bd-like_sf"/>
</dbReference>
<evidence type="ECO:0000256" key="2">
    <source>
        <dbReference type="ARBA" id="ARBA00022801"/>
    </source>
</evidence>
<name>A0A7S2EJM8_TRICV</name>
<dbReference type="GO" id="GO:0004252">
    <property type="term" value="F:serine-type endopeptidase activity"/>
    <property type="evidence" value="ECO:0007669"/>
    <property type="project" value="InterPro"/>
</dbReference>
<accession>A0A7S2EJM8</accession>
<feature type="domain" description="P/Homo B" evidence="5">
    <location>
        <begin position="141"/>
        <end position="296"/>
    </location>
</feature>
<feature type="compositionally biased region" description="Low complexity" evidence="3">
    <location>
        <begin position="121"/>
        <end position="139"/>
    </location>
</feature>
<protein>
    <recommendedName>
        <fullName evidence="5">P/Homo B domain-containing protein</fullName>
    </recommendedName>
</protein>
<evidence type="ECO:0000256" key="1">
    <source>
        <dbReference type="ARBA" id="ARBA00022670"/>
    </source>
</evidence>
<dbReference type="SUPFAM" id="SSF49785">
    <property type="entry name" value="Galactose-binding domain-like"/>
    <property type="match status" value="1"/>
</dbReference>
<keyword evidence="2" id="KW-0378">Hydrolase</keyword>
<reference evidence="6" key="1">
    <citation type="submission" date="2021-01" db="EMBL/GenBank/DDBJ databases">
        <authorList>
            <person name="Corre E."/>
            <person name="Pelletier E."/>
            <person name="Niang G."/>
            <person name="Scheremetjew M."/>
            <person name="Finn R."/>
            <person name="Kale V."/>
            <person name="Holt S."/>
            <person name="Cochrane G."/>
            <person name="Meng A."/>
            <person name="Brown T."/>
            <person name="Cohen L."/>
        </authorList>
    </citation>
    <scope>NUCLEOTIDE SEQUENCE</scope>
    <source>
        <strain evidence="6">Grunow 1884</strain>
    </source>
</reference>
<feature type="compositionally biased region" description="Basic and acidic residues" evidence="3">
    <location>
        <begin position="53"/>
        <end position="62"/>
    </location>
</feature>
<dbReference type="EMBL" id="HBGO01018939">
    <property type="protein sequence ID" value="CAD9340856.1"/>
    <property type="molecule type" value="Transcribed_RNA"/>
</dbReference>
<feature type="chain" id="PRO_5031476933" description="P/Homo B domain-containing protein" evidence="4">
    <location>
        <begin position="21"/>
        <end position="311"/>
    </location>
</feature>
<proteinExistence type="predicted"/>
<dbReference type="GO" id="GO:0006508">
    <property type="term" value="P:proteolysis"/>
    <property type="evidence" value="ECO:0007669"/>
    <property type="project" value="UniProtKB-KW"/>
</dbReference>